<evidence type="ECO:0000313" key="3">
    <source>
        <dbReference type="Proteomes" id="UP000320762"/>
    </source>
</evidence>
<keyword evidence="3" id="KW-1185">Reference proteome</keyword>
<evidence type="ECO:0000313" key="2">
    <source>
        <dbReference type="EMBL" id="TRM59663.1"/>
    </source>
</evidence>
<protein>
    <submittedName>
        <fullName evidence="2">Uncharacterized protein</fullName>
    </submittedName>
</protein>
<dbReference type="EMBL" id="VDMD01000027">
    <property type="protein sequence ID" value="TRM59663.1"/>
    <property type="molecule type" value="Genomic_DNA"/>
</dbReference>
<dbReference type="OrthoDB" id="3153758at2759"/>
<reference evidence="2 3" key="1">
    <citation type="journal article" date="2019" name="New Phytol.">
        <title>Comparative genomics reveals unique wood-decay strategies and fruiting body development in the Schizophyllaceae.</title>
        <authorList>
            <person name="Almasi E."/>
            <person name="Sahu N."/>
            <person name="Krizsan K."/>
            <person name="Balint B."/>
            <person name="Kovacs G.M."/>
            <person name="Kiss B."/>
            <person name="Cseklye J."/>
            <person name="Drula E."/>
            <person name="Henrissat B."/>
            <person name="Nagy I."/>
            <person name="Chovatia M."/>
            <person name="Adam C."/>
            <person name="LaButti K."/>
            <person name="Lipzen A."/>
            <person name="Riley R."/>
            <person name="Grigoriev I.V."/>
            <person name="Nagy L.G."/>
        </authorList>
    </citation>
    <scope>NUCLEOTIDE SEQUENCE [LARGE SCALE GENOMIC DNA]</scope>
    <source>
        <strain evidence="2 3">NL-1724</strain>
    </source>
</reference>
<dbReference type="Proteomes" id="UP000320762">
    <property type="component" value="Unassembled WGS sequence"/>
</dbReference>
<comment type="caution">
    <text evidence="2">The sequence shown here is derived from an EMBL/GenBank/DDBJ whole genome shotgun (WGS) entry which is preliminary data.</text>
</comment>
<gene>
    <name evidence="2" type="ORF">BD626DRAFT_572604</name>
</gene>
<name>A0A550C4D1_9AGAR</name>
<feature type="region of interest" description="Disordered" evidence="1">
    <location>
        <begin position="1"/>
        <end position="48"/>
    </location>
</feature>
<evidence type="ECO:0000256" key="1">
    <source>
        <dbReference type="SAM" id="MobiDB-lite"/>
    </source>
</evidence>
<organism evidence="2 3">
    <name type="scientific">Schizophyllum amplum</name>
    <dbReference type="NCBI Taxonomy" id="97359"/>
    <lineage>
        <taxon>Eukaryota</taxon>
        <taxon>Fungi</taxon>
        <taxon>Dikarya</taxon>
        <taxon>Basidiomycota</taxon>
        <taxon>Agaricomycotina</taxon>
        <taxon>Agaricomycetes</taxon>
        <taxon>Agaricomycetidae</taxon>
        <taxon>Agaricales</taxon>
        <taxon>Schizophyllaceae</taxon>
        <taxon>Schizophyllum</taxon>
    </lineage>
</organism>
<proteinExistence type="predicted"/>
<dbReference type="AlphaFoldDB" id="A0A550C4D1"/>
<dbReference type="STRING" id="97359.A0A550C4D1"/>
<sequence length="139" mass="15534">MSHPQPRQGANELQVHSPPPSYHTAPSTLDLLHAEETTPPMPHPATRFRARADTPHYDEPECINSWTAFTDKGCTADASAFRNYEARLFGRLEGGAWRDMCRRTPAIVHGEKFPGAMRCADRGEEGIWGAWDLEDETCA</sequence>
<accession>A0A550C4D1</accession>